<sequence length="270" mass="30731">MDCLYGSTIIIALWNILYSILQVVVFAWQARYLKNRQWEFENRQISAHDAVDGFQARYPGLYGILTETPEKRRINALFALAILSLIVALMHTVLSLTLLYGTVARKVNFIWPWFFTAIPIIVLSTTYSVIWWTGDVFDDQLVMSVTEFITSLAVNSVCSVIVLLFFLHLKGGLRLNRPVEGVNRCKSSFSNVTSAKIPSRKWNMEQSKELTKMIEQIRKEEQQSKSCMPVILPFPQNIRGSSRQAGSGRHLCVTVNRLAEHNRMLSGEVG</sequence>
<feature type="transmembrane region" description="Helical" evidence="1">
    <location>
        <begin position="12"/>
        <end position="30"/>
    </location>
</feature>
<keyword evidence="2" id="KW-1185">Reference proteome</keyword>
<proteinExistence type="predicted"/>
<evidence type="ECO:0000256" key="1">
    <source>
        <dbReference type="SAM" id="Phobius"/>
    </source>
</evidence>
<accession>A0A915Q048</accession>
<dbReference type="PANTHER" id="PTHR36694">
    <property type="entry name" value="PASIFLORA 1, ISOFORM A-RELATED"/>
    <property type="match status" value="1"/>
</dbReference>
<feature type="transmembrane region" description="Helical" evidence="1">
    <location>
        <begin position="76"/>
        <end position="101"/>
    </location>
</feature>
<protein>
    <submittedName>
        <fullName evidence="3">Uncharacterized protein</fullName>
    </submittedName>
</protein>
<keyword evidence="1" id="KW-1133">Transmembrane helix</keyword>
<evidence type="ECO:0000313" key="3">
    <source>
        <dbReference type="WBParaSite" id="sdigi.contig51.g3023.t1"/>
    </source>
</evidence>
<name>A0A915Q048_9BILA</name>
<dbReference type="Proteomes" id="UP000887581">
    <property type="component" value="Unplaced"/>
</dbReference>
<evidence type="ECO:0000313" key="2">
    <source>
        <dbReference type="Proteomes" id="UP000887581"/>
    </source>
</evidence>
<dbReference type="PANTHER" id="PTHR36694:SF8">
    <property type="entry name" value="MARVEL DOMAIN-CONTAINING PROTEIN"/>
    <property type="match status" value="1"/>
</dbReference>
<keyword evidence="1" id="KW-0472">Membrane</keyword>
<keyword evidence="1" id="KW-0812">Transmembrane</keyword>
<organism evidence="2 3">
    <name type="scientific">Setaria digitata</name>
    <dbReference type="NCBI Taxonomy" id="48799"/>
    <lineage>
        <taxon>Eukaryota</taxon>
        <taxon>Metazoa</taxon>
        <taxon>Ecdysozoa</taxon>
        <taxon>Nematoda</taxon>
        <taxon>Chromadorea</taxon>
        <taxon>Rhabditida</taxon>
        <taxon>Spirurina</taxon>
        <taxon>Spiruromorpha</taxon>
        <taxon>Filarioidea</taxon>
        <taxon>Setariidae</taxon>
        <taxon>Setaria</taxon>
    </lineage>
</organism>
<feature type="transmembrane region" description="Helical" evidence="1">
    <location>
        <begin position="113"/>
        <end position="133"/>
    </location>
</feature>
<feature type="transmembrane region" description="Helical" evidence="1">
    <location>
        <begin position="148"/>
        <end position="167"/>
    </location>
</feature>
<dbReference type="WBParaSite" id="sdigi.contig51.g3023.t1">
    <property type="protein sequence ID" value="sdigi.contig51.g3023.t1"/>
    <property type="gene ID" value="sdigi.contig51.g3023"/>
</dbReference>
<reference evidence="3" key="1">
    <citation type="submission" date="2022-11" db="UniProtKB">
        <authorList>
            <consortium name="WormBaseParasite"/>
        </authorList>
    </citation>
    <scope>IDENTIFICATION</scope>
</reference>
<dbReference type="AlphaFoldDB" id="A0A915Q048"/>